<dbReference type="Proteomes" id="UP001197684">
    <property type="component" value="Unassembled WGS sequence"/>
</dbReference>
<proteinExistence type="predicted"/>
<dbReference type="EMBL" id="JAJCJK010000022">
    <property type="protein sequence ID" value="MCB6939262.1"/>
    <property type="molecule type" value="Genomic_DNA"/>
</dbReference>
<evidence type="ECO:0000313" key="1">
    <source>
        <dbReference type="EMBL" id="MCB6939262.1"/>
    </source>
</evidence>
<organism evidence="1 2">
    <name type="scientific">Agathobacter rectalis</name>
    <dbReference type="NCBI Taxonomy" id="39491"/>
    <lineage>
        <taxon>Bacteria</taxon>
        <taxon>Bacillati</taxon>
        <taxon>Bacillota</taxon>
        <taxon>Clostridia</taxon>
        <taxon>Lachnospirales</taxon>
        <taxon>Lachnospiraceae</taxon>
        <taxon>Agathobacter</taxon>
    </lineage>
</organism>
<sequence length="68" mass="7681">MDNLSGEGRIKGIMIIMADSTISDDIIGNITAIYGIRDSARKEWFKKGDNESWTSCRHRFVNLMCGIQ</sequence>
<dbReference type="RefSeq" id="WP_306781106.1">
    <property type="nucleotide sequence ID" value="NZ_JAJCJK010000022.1"/>
</dbReference>
<gene>
    <name evidence="1" type="ORF">LIZ56_12710</name>
</gene>
<protein>
    <submittedName>
        <fullName evidence="1">Uncharacterized protein</fullName>
    </submittedName>
</protein>
<name>A0AAW4UIX6_9FIRM</name>
<accession>A0AAW4UIX6</accession>
<reference evidence="1" key="1">
    <citation type="submission" date="2021-10" db="EMBL/GenBank/DDBJ databases">
        <title>Collection of gut derived symbiotic bacterial strains cultured from healthy donors.</title>
        <authorList>
            <person name="Lin H."/>
            <person name="Littmann E."/>
            <person name="Kohout C."/>
            <person name="Pamer E.G."/>
        </authorList>
    </citation>
    <scope>NUCLEOTIDE SEQUENCE</scope>
    <source>
        <strain evidence="1">DFI.9.42</strain>
    </source>
</reference>
<dbReference type="AlphaFoldDB" id="A0AAW4UIX6"/>
<comment type="caution">
    <text evidence="1">The sequence shown here is derived from an EMBL/GenBank/DDBJ whole genome shotgun (WGS) entry which is preliminary data.</text>
</comment>
<evidence type="ECO:0000313" key="2">
    <source>
        <dbReference type="Proteomes" id="UP001197684"/>
    </source>
</evidence>